<protein>
    <submittedName>
        <fullName evidence="2">Protein NUCLEAR FUSION DEFECTIVE 6, chloroplastic/mitochondrial-like</fullName>
    </submittedName>
</protein>
<feature type="transmembrane region" description="Helical" evidence="1">
    <location>
        <begin position="28"/>
        <end position="50"/>
    </location>
</feature>
<name>A0AAX6G6L4_IRIPA</name>
<gene>
    <name evidence="2" type="ORF">M6B38_127260</name>
    <name evidence="3" type="ORF">M6B38_346070</name>
</gene>
<organism evidence="2 4">
    <name type="scientific">Iris pallida</name>
    <name type="common">Sweet iris</name>
    <dbReference type="NCBI Taxonomy" id="29817"/>
    <lineage>
        <taxon>Eukaryota</taxon>
        <taxon>Viridiplantae</taxon>
        <taxon>Streptophyta</taxon>
        <taxon>Embryophyta</taxon>
        <taxon>Tracheophyta</taxon>
        <taxon>Spermatophyta</taxon>
        <taxon>Magnoliopsida</taxon>
        <taxon>Liliopsida</taxon>
        <taxon>Asparagales</taxon>
        <taxon>Iridaceae</taxon>
        <taxon>Iridoideae</taxon>
        <taxon>Irideae</taxon>
        <taxon>Iris</taxon>
    </lineage>
</organism>
<feature type="transmembrane region" description="Helical" evidence="1">
    <location>
        <begin position="62"/>
        <end position="83"/>
    </location>
</feature>
<dbReference type="AlphaFoldDB" id="A0AAX6G6L4"/>
<comment type="caution">
    <text evidence="2">The sequence shown here is derived from an EMBL/GenBank/DDBJ whole genome shotgun (WGS) entry which is preliminary data.</text>
</comment>
<evidence type="ECO:0000256" key="1">
    <source>
        <dbReference type="SAM" id="Phobius"/>
    </source>
</evidence>
<evidence type="ECO:0000313" key="4">
    <source>
        <dbReference type="Proteomes" id="UP001140949"/>
    </source>
</evidence>
<sequence>MHNITASALMTSLSVTLSLEEDMAGSPMVISLCSLSLSFLLLSFSLLIIFRKGHNFEGIRDFRLFLFTLSYFCEITAFLSIQMNLEERTLTSM</sequence>
<evidence type="ECO:0000313" key="3">
    <source>
        <dbReference type="EMBL" id="KAJ6831966.1"/>
    </source>
</evidence>
<keyword evidence="1" id="KW-1133">Transmembrane helix</keyword>
<proteinExistence type="predicted"/>
<dbReference type="EMBL" id="JANAVB010022595">
    <property type="protein sequence ID" value="KAJ6823965.1"/>
    <property type="molecule type" value="Genomic_DNA"/>
</dbReference>
<reference evidence="2" key="1">
    <citation type="journal article" date="2023" name="GigaByte">
        <title>Genome assembly of the bearded iris, Iris pallida Lam.</title>
        <authorList>
            <person name="Bruccoleri R.E."/>
            <person name="Oakeley E.J."/>
            <person name="Faust A.M.E."/>
            <person name="Altorfer M."/>
            <person name="Dessus-Babus S."/>
            <person name="Burckhardt D."/>
            <person name="Oertli M."/>
            <person name="Naumann U."/>
            <person name="Petersen F."/>
            <person name="Wong J."/>
        </authorList>
    </citation>
    <scope>NUCLEOTIDE SEQUENCE</scope>
    <source>
        <strain evidence="2">GSM-AAB239-AS_SAM_17_03QT</strain>
    </source>
</reference>
<keyword evidence="4" id="KW-1185">Reference proteome</keyword>
<dbReference type="EMBL" id="JANAVB010016198">
    <property type="protein sequence ID" value="KAJ6831966.1"/>
    <property type="molecule type" value="Genomic_DNA"/>
</dbReference>
<dbReference type="Proteomes" id="UP001140949">
    <property type="component" value="Unassembled WGS sequence"/>
</dbReference>
<evidence type="ECO:0000313" key="2">
    <source>
        <dbReference type="EMBL" id="KAJ6823965.1"/>
    </source>
</evidence>
<reference evidence="2" key="2">
    <citation type="submission" date="2023-04" db="EMBL/GenBank/DDBJ databases">
        <authorList>
            <person name="Bruccoleri R.E."/>
            <person name="Oakeley E.J."/>
            <person name="Faust A.-M."/>
            <person name="Dessus-Babus S."/>
            <person name="Altorfer M."/>
            <person name="Burckhardt D."/>
            <person name="Oertli M."/>
            <person name="Naumann U."/>
            <person name="Petersen F."/>
            <person name="Wong J."/>
        </authorList>
    </citation>
    <scope>NUCLEOTIDE SEQUENCE</scope>
    <source>
        <strain evidence="2">GSM-AAB239-AS_SAM_17_03QT</strain>
        <tissue evidence="2">Leaf</tissue>
    </source>
</reference>
<keyword evidence="1" id="KW-0472">Membrane</keyword>
<keyword evidence="1" id="KW-0812">Transmembrane</keyword>
<accession>A0AAX6G6L4</accession>